<evidence type="ECO:0000259" key="2">
    <source>
        <dbReference type="SMART" id="SM00332"/>
    </source>
</evidence>
<accession>A0A507D129</accession>
<proteinExistence type="predicted"/>
<dbReference type="STRING" id="286115.A0A507D129"/>
<evidence type="ECO:0000313" key="5">
    <source>
        <dbReference type="Proteomes" id="UP000317494"/>
    </source>
</evidence>
<feature type="domain" description="PPM-type phosphatase" evidence="2">
    <location>
        <begin position="79"/>
        <end position="683"/>
    </location>
</feature>
<dbReference type="Proteomes" id="UP000317494">
    <property type="component" value="Unassembled WGS sequence"/>
</dbReference>
<feature type="region of interest" description="Disordered" evidence="1">
    <location>
        <begin position="472"/>
        <end position="504"/>
    </location>
</feature>
<dbReference type="SUPFAM" id="SSF81606">
    <property type="entry name" value="PP2C-like"/>
    <property type="match status" value="1"/>
</dbReference>
<dbReference type="Gene3D" id="3.60.40.10">
    <property type="entry name" value="PPM-type phosphatase domain"/>
    <property type="match status" value="1"/>
</dbReference>
<feature type="compositionally biased region" description="Low complexity" evidence="1">
    <location>
        <begin position="320"/>
        <end position="344"/>
    </location>
</feature>
<keyword evidence="5" id="KW-1185">Reference proteome</keyword>
<evidence type="ECO:0000313" key="6">
    <source>
        <dbReference type="Proteomes" id="UP000320475"/>
    </source>
</evidence>
<sequence length="694" mass="76465">MDYSSLPAQSAKACADDEINPDLVGESLQRFGTLPEIQVETPSPELRQGATATDSLFSLLRAPFSGFSRCMPKKMMTRQKKSNSVFRIEYACKGAGVNAASKEDRVIVIEDYEAFVRDGYASYDVRKYGDAKPSPPPANSFKIPPSVGSNPEQTPVDKFKLFAVFDGHCGAIASSFLQYRFPYELSGTPEFHTGDYSQALTSAFQRAHTALLECKSYAPEAPNNDFSSGCTASVVLVTPTTTYFAMVGDSPIMIWKQRDIYPDLLFKEHDADNPSIFPHIVASNMFLVMVREVDMHNTYYIVTSEKMRAKLLHLAAASSAGEGGTSTHNSNNSAAAGPPSSKPKGILKSERADDQGEITTPIEQSDDTAVVLDGSQHPQAEGVDGILEVKDDPAKAPAPVNPPEFSAIPGADDDADVQFDDLRIGMSALNVFGTLGDSFYDPAVFNTFIDELVAFRQDRVWRYNAHIEKVKSDPSDLTDSVRKRRGPSAIGSLSGKAPKRNRKESLEITTEATANSDARSGSPIAVIPKNNEDSIFAPQLKFAFEKMHSLSDLEGVNPLEFPYSELREWLLVRPNWAFLSKHLSLLKKESQMSRVLLSAVIGLDHRHRLNSPGLVRVPEVAAIPNHELRSFVIASDGVIRFYKRCKKIFQSIISRNADTPEKCVEEMMSNLKWLKDDRSIIVCRFGVKSQLAQP</sequence>
<dbReference type="EMBL" id="QEAN01000161">
    <property type="protein sequence ID" value="TPX45011.1"/>
    <property type="molecule type" value="Genomic_DNA"/>
</dbReference>
<dbReference type="OrthoDB" id="2145232at2759"/>
<evidence type="ECO:0000313" key="3">
    <source>
        <dbReference type="EMBL" id="TPX38397.1"/>
    </source>
</evidence>
<dbReference type="Proteomes" id="UP000320475">
    <property type="component" value="Unassembled WGS sequence"/>
</dbReference>
<evidence type="ECO:0000313" key="4">
    <source>
        <dbReference type="EMBL" id="TPX45011.1"/>
    </source>
</evidence>
<dbReference type="InterPro" id="IPR001932">
    <property type="entry name" value="PPM-type_phosphatase-like_dom"/>
</dbReference>
<feature type="region of interest" description="Disordered" evidence="1">
    <location>
        <begin position="320"/>
        <end position="354"/>
    </location>
</feature>
<dbReference type="PANTHER" id="PTHR13832:SF827">
    <property type="entry name" value="PROTEIN PHOSPHATASE 1L"/>
    <property type="match status" value="1"/>
</dbReference>
<dbReference type="PANTHER" id="PTHR13832">
    <property type="entry name" value="PROTEIN PHOSPHATASE 2C"/>
    <property type="match status" value="1"/>
</dbReference>
<dbReference type="InterPro" id="IPR015655">
    <property type="entry name" value="PP2C"/>
</dbReference>
<dbReference type="InterPro" id="IPR036457">
    <property type="entry name" value="PPM-type-like_dom_sf"/>
</dbReference>
<dbReference type="EMBL" id="QEAM01000619">
    <property type="protein sequence ID" value="TPX38397.1"/>
    <property type="molecule type" value="Genomic_DNA"/>
</dbReference>
<evidence type="ECO:0000256" key="1">
    <source>
        <dbReference type="SAM" id="MobiDB-lite"/>
    </source>
</evidence>
<organism evidence="4 5">
    <name type="scientific">Synchytrium endobioticum</name>
    <dbReference type="NCBI Taxonomy" id="286115"/>
    <lineage>
        <taxon>Eukaryota</taxon>
        <taxon>Fungi</taxon>
        <taxon>Fungi incertae sedis</taxon>
        <taxon>Chytridiomycota</taxon>
        <taxon>Chytridiomycota incertae sedis</taxon>
        <taxon>Chytridiomycetes</taxon>
        <taxon>Synchytriales</taxon>
        <taxon>Synchytriaceae</taxon>
        <taxon>Synchytrium</taxon>
    </lineage>
</organism>
<feature type="region of interest" description="Disordered" evidence="1">
    <location>
        <begin position="131"/>
        <end position="152"/>
    </location>
</feature>
<comment type="caution">
    <text evidence="4">The sequence shown here is derived from an EMBL/GenBank/DDBJ whole genome shotgun (WGS) entry which is preliminary data.</text>
</comment>
<gene>
    <name evidence="3" type="ORF">SeLEV6574_g07804</name>
    <name evidence="4" type="ORF">SeMB42_g04131</name>
</gene>
<dbReference type="Pfam" id="PF00481">
    <property type="entry name" value="PP2C"/>
    <property type="match status" value="1"/>
</dbReference>
<name>A0A507D129_9FUNG</name>
<protein>
    <recommendedName>
        <fullName evidence="2">PPM-type phosphatase domain-containing protein</fullName>
    </recommendedName>
</protein>
<dbReference type="SMART" id="SM00332">
    <property type="entry name" value="PP2Cc"/>
    <property type="match status" value="1"/>
</dbReference>
<dbReference type="GO" id="GO:0004722">
    <property type="term" value="F:protein serine/threonine phosphatase activity"/>
    <property type="evidence" value="ECO:0007669"/>
    <property type="project" value="InterPro"/>
</dbReference>
<reference evidence="5 6" key="1">
    <citation type="journal article" date="2019" name="Sci. Rep.">
        <title>Comparative genomics of chytrid fungi reveal insights into the obligate biotrophic and pathogenic lifestyle of Synchytrium endobioticum.</title>
        <authorList>
            <person name="van de Vossenberg B.T.L.H."/>
            <person name="Warris S."/>
            <person name="Nguyen H.D.T."/>
            <person name="van Gent-Pelzer M.P.E."/>
            <person name="Joly D.L."/>
            <person name="van de Geest H.C."/>
            <person name="Bonants P.J.M."/>
            <person name="Smith D.S."/>
            <person name="Levesque C.A."/>
            <person name="van der Lee T.A.J."/>
        </authorList>
    </citation>
    <scope>NUCLEOTIDE SEQUENCE [LARGE SCALE GENOMIC DNA]</scope>
    <source>
        <strain evidence="3 6">LEV6574</strain>
        <strain evidence="4 5">MB42</strain>
    </source>
</reference>
<dbReference type="AlphaFoldDB" id="A0A507D129"/>
<dbReference type="VEuPathDB" id="FungiDB:SeMB42_g04131"/>